<organism evidence="6 7">
    <name type="scientific">Crucibulum laeve</name>
    <dbReference type="NCBI Taxonomy" id="68775"/>
    <lineage>
        <taxon>Eukaryota</taxon>
        <taxon>Fungi</taxon>
        <taxon>Dikarya</taxon>
        <taxon>Basidiomycota</taxon>
        <taxon>Agaricomycotina</taxon>
        <taxon>Agaricomycetes</taxon>
        <taxon>Agaricomycetidae</taxon>
        <taxon>Agaricales</taxon>
        <taxon>Agaricineae</taxon>
        <taxon>Nidulariaceae</taxon>
        <taxon>Crucibulum</taxon>
    </lineage>
</organism>
<dbReference type="EMBL" id="ML213617">
    <property type="protein sequence ID" value="TFK35930.1"/>
    <property type="molecule type" value="Genomic_DNA"/>
</dbReference>
<dbReference type="PROSITE" id="PS50082">
    <property type="entry name" value="WD_REPEATS_2"/>
    <property type="match status" value="6"/>
</dbReference>
<dbReference type="SUPFAM" id="SSF50978">
    <property type="entry name" value="WD40 repeat-like"/>
    <property type="match status" value="1"/>
</dbReference>
<evidence type="ECO:0000313" key="7">
    <source>
        <dbReference type="Proteomes" id="UP000308652"/>
    </source>
</evidence>
<evidence type="ECO:0000256" key="1">
    <source>
        <dbReference type="ARBA" id="ARBA00022574"/>
    </source>
</evidence>
<evidence type="ECO:0000313" key="6">
    <source>
        <dbReference type="EMBL" id="TFK35930.1"/>
    </source>
</evidence>
<feature type="repeat" description="WD" evidence="4">
    <location>
        <begin position="218"/>
        <end position="250"/>
    </location>
</feature>
<feature type="repeat" description="WD" evidence="4">
    <location>
        <begin position="47"/>
        <end position="88"/>
    </location>
</feature>
<dbReference type="PROSITE" id="PS50294">
    <property type="entry name" value="WD_REPEATS_REGION"/>
    <property type="match status" value="6"/>
</dbReference>
<feature type="repeat" description="WD" evidence="4">
    <location>
        <begin position="132"/>
        <end position="173"/>
    </location>
</feature>
<dbReference type="InterPro" id="IPR001680">
    <property type="entry name" value="WD40_rpt"/>
</dbReference>
<dbReference type="InterPro" id="IPR036322">
    <property type="entry name" value="WD40_repeat_dom_sf"/>
</dbReference>
<dbReference type="STRING" id="68775.A0A5C3LSL5"/>
<dbReference type="Pfam" id="PF00400">
    <property type="entry name" value="WD40"/>
    <property type="match status" value="6"/>
</dbReference>
<dbReference type="CDD" id="cd00200">
    <property type="entry name" value="WD40"/>
    <property type="match status" value="1"/>
</dbReference>
<dbReference type="PRINTS" id="PR00320">
    <property type="entry name" value="GPROTEINBRPT"/>
</dbReference>
<dbReference type="OrthoDB" id="6262491at2759"/>
<evidence type="ECO:0000256" key="5">
    <source>
        <dbReference type="SAM" id="MobiDB-lite"/>
    </source>
</evidence>
<dbReference type="InterPro" id="IPR015943">
    <property type="entry name" value="WD40/YVTN_repeat-like_dom_sf"/>
</dbReference>
<dbReference type="Gene3D" id="2.130.10.10">
    <property type="entry name" value="YVTN repeat-like/Quinoprotein amine dehydrogenase"/>
    <property type="match status" value="2"/>
</dbReference>
<feature type="repeat" description="WD" evidence="4">
    <location>
        <begin position="90"/>
        <end position="131"/>
    </location>
</feature>
<dbReference type="InterPro" id="IPR019775">
    <property type="entry name" value="WD40_repeat_CS"/>
</dbReference>
<keyword evidence="7" id="KW-1185">Reference proteome</keyword>
<sequence>MKPLMGHNGAVHSVTFSPDGKYILSGSVDDTICIWDAVTGQKIEEPLKGHTDSVWSAAYSPDGSHVISGSSDKTIRIWDVETRKTIVGPLEGHSDSLVSVSYSPNGVHMISGSNDKTIKVWDATTGKNILEPLHHLGAVMFAVYSPDGKYVASACEDGNVYLWDSETGMQAMELLKGHSGGVNFVSFSPNRKYLASCSSDKTIRVWELKTGKEAIPSLEGHTDHIQSVAYSPDGQHIVSGCDDNTVRIWNARIPEDNEDWFLEQDASKVPELNSDKSSKGVKSLESLSDDSENHPRVLEHNFFEYELTEFSRGDIVEERATEYSTMGEQPPIQKQKKVVAKEYMCVAFHPNILALPLYRHTRVHYKEGILFATNKTTPTHPSSSFSSPCDPVEELTPDLIQTLDLNLHHYPNPYQDNIKYP</sequence>
<dbReference type="SMART" id="SM00320">
    <property type="entry name" value="WD40"/>
    <property type="match status" value="6"/>
</dbReference>
<accession>A0A5C3LSL5</accession>
<keyword evidence="1 4" id="KW-0853">WD repeat</keyword>
<evidence type="ECO:0000256" key="4">
    <source>
        <dbReference type="PROSITE-ProRule" id="PRU00221"/>
    </source>
</evidence>
<dbReference type="GO" id="GO:0000209">
    <property type="term" value="P:protein polyubiquitination"/>
    <property type="evidence" value="ECO:0007669"/>
    <property type="project" value="TreeGrafter"/>
</dbReference>
<evidence type="ECO:0000256" key="3">
    <source>
        <dbReference type="ARBA" id="ARBA00022786"/>
    </source>
</evidence>
<feature type="repeat" description="WD" evidence="4">
    <location>
        <begin position="175"/>
        <end position="216"/>
    </location>
</feature>
<dbReference type="PANTHER" id="PTHR15622:SF2">
    <property type="entry name" value="U4_U6 SMALL NUCLEAR RIBONUCLEOPROTEIN PRP4"/>
    <property type="match status" value="1"/>
</dbReference>
<proteinExistence type="predicted"/>
<feature type="region of interest" description="Disordered" evidence="5">
    <location>
        <begin position="271"/>
        <end position="292"/>
    </location>
</feature>
<dbReference type="AlphaFoldDB" id="A0A5C3LSL5"/>
<keyword evidence="2" id="KW-0677">Repeat</keyword>
<gene>
    <name evidence="6" type="ORF">BDQ12DRAFT_725483</name>
</gene>
<reference evidence="6 7" key="1">
    <citation type="journal article" date="2019" name="Nat. Ecol. Evol.">
        <title>Megaphylogeny resolves global patterns of mushroom evolution.</title>
        <authorList>
            <person name="Varga T."/>
            <person name="Krizsan K."/>
            <person name="Foldi C."/>
            <person name="Dima B."/>
            <person name="Sanchez-Garcia M."/>
            <person name="Sanchez-Ramirez S."/>
            <person name="Szollosi G.J."/>
            <person name="Szarkandi J.G."/>
            <person name="Papp V."/>
            <person name="Albert L."/>
            <person name="Andreopoulos W."/>
            <person name="Angelini C."/>
            <person name="Antonin V."/>
            <person name="Barry K.W."/>
            <person name="Bougher N.L."/>
            <person name="Buchanan P."/>
            <person name="Buyck B."/>
            <person name="Bense V."/>
            <person name="Catcheside P."/>
            <person name="Chovatia M."/>
            <person name="Cooper J."/>
            <person name="Damon W."/>
            <person name="Desjardin D."/>
            <person name="Finy P."/>
            <person name="Geml J."/>
            <person name="Haridas S."/>
            <person name="Hughes K."/>
            <person name="Justo A."/>
            <person name="Karasinski D."/>
            <person name="Kautmanova I."/>
            <person name="Kiss B."/>
            <person name="Kocsube S."/>
            <person name="Kotiranta H."/>
            <person name="LaButti K.M."/>
            <person name="Lechner B.E."/>
            <person name="Liimatainen K."/>
            <person name="Lipzen A."/>
            <person name="Lukacs Z."/>
            <person name="Mihaltcheva S."/>
            <person name="Morgado L.N."/>
            <person name="Niskanen T."/>
            <person name="Noordeloos M.E."/>
            <person name="Ohm R.A."/>
            <person name="Ortiz-Santana B."/>
            <person name="Ovrebo C."/>
            <person name="Racz N."/>
            <person name="Riley R."/>
            <person name="Savchenko A."/>
            <person name="Shiryaev A."/>
            <person name="Soop K."/>
            <person name="Spirin V."/>
            <person name="Szebenyi C."/>
            <person name="Tomsovsky M."/>
            <person name="Tulloss R.E."/>
            <person name="Uehling J."/>
            <person name="Grigoriev I.V."/>
            <person name="Vagvolgyi C."/>
            <person name="Papp T."/>
            <person name="Martin F.M."/>
            <person name="Miettinen O."/>
            <person name="Hibbett D.S."/>
            <person name="Nagy L.G."/>
        </authorList>
    </citation>
    <scope>NUCLEOTIDE SEQUENCE [LARGE SCALE GENOMIC DNA]</scope>
    <source>
        <strain evidence="6 7">CBS 166.37</strain>
    </source>
</reference>
<protein>
    <submittedName>
        <fullName evidence="6">WD40-repeat-containing domain protein</fullName>
    </submittedName>
</protein>
<feature type="repeat" description="WD" evidence="4">
    <location>
        <begin position="4"/>
        <end position="45"/>
    </location>
</feature>
<keyword evidence="3" id="KW-0833">Ubl conjugation pathway</keyword>
<dbReference type="InterPro" id="IPR051983">
    <property type="entry name" value="WSB_SOCS-box_domain"/>
</dbReference>
<dbReference type="PANTHER" id="PTHR15622">
    <property type="entry name" value="WD40 REPEAT PROTEIN"/>
    <property type="match status" value="1"/>
</dbReference>
<evidence type="ECO:0000256" key="2">
    <source>
        <dbReference type="ARBA" id="ARBA00022737"/>
    </source>
</evidence>
<dbReference type="PROSITE" id="PS00678">
    <property type="entry name" value="WD_REPEATS_1"/>
    <property type="match status" value="4"/>
</dbReference>
<name>A0A5C3LSL5_9AGAR</name>
<dbReference type="InterPro" id="IPR020472">
    <property type="entry name" value="WD40_PAC1"/>
</dbReference>
<dbReference type="Proteomes" id="UP000308652">
    <property type="component" value="Unassembled WGS sequence"/>
</dbReference>